<keyword evidence="2" id="KW-0285">Flavoprotein</keyword>
<dbReference type="GO" id="GO:0050660">
    <property type="term" value="F:flavin adenine dinucleotide binding"/>
    <property type="evidence" value="ECO:0007669"/>
    <property type="project" value="InterPro"/>
</dbReference>
<evidence type="ECO:0000256" key="3">
    <source>
        <dbReference type="ARBA" id="ARBA00022827"/>
    </source>
</evidence>
<dbReference type="PANTHER" id="PTHR23023">
    <property type="entry name" value="DIMETHYLANILINE MONOOXYGENASE"/>
    <property type="match status" value="1"/>
</dbReference>
<name>A0A7S1DWH4_HEMAN</name>
<dbReference type="SUPFAM" id="SSF51905">
    <property type="entry name" value="FAD/NAD(P)-binding domain"/>
    <property type="match status" value="1"/>
</dbReference>
<dbReference type="Gene3D" id="3.50.50.60">
    <property type="entry name" value="FAD/NAD(P)-binding domain"/>
    <property type="match status" value="1"/>
</dbReference>
<dbReference type="PRINTS" id="PR00469">
    <property type="entry name" value="PNDRDTASEII"/>
</dbReference>
<reference evidence="6" key="1">
    <citation type="submission" date="2021-01" db="EMBL/GenBank/DDBJ databases">
        <authorList>
            <person name="Corre E."/>
            <person name="Pelletier E."/>
            <person name="Niang G."/>
            <person name="Scheremetjew M."/>
            <person name="Finn R."/>
            <person name="Kale V."/>
            <person name="Holt S."/>
            <person name="Cochrane G."/>
            <person name="Meng A."/>
            <person name="Brown T."/>
            <person name="Cohen L."/>
        </authorList>
    </citation>
    <scope>NUCLEOTIDE SEQUENCE</scope>
    <source>
        <strain evidence="6">CCMP644</strain>
    </source>
</reference>
<dbReference type="Pfam" id="PF13738">
    <property type="entry name" value="Pyr_redox_3"/>
    <property type="match status" value="1"/>
</dbReference>
<keyword evidence="3" id="KW-0274">FAD</keyword>
<evidence type="ECO:0000256" key="1">
    <source>
        <dbReference type="ARBA" id="ARBA00009183"/>
    </source>
</evidence>
<dbReference type="Pfam" id="PF00743">
    <property type="entry name" value="FMO-like"/>
    <property type="match status" value="1"/>
</dbReference>
<dbReference type="GO" id="GO:0004499">
    <property type="term" value="F:N,N-dimethylaniline monooxygenase activity"/>
    <property type="evidence" value="ECO:0007669"/>
    <property type="project" value="InterPro"/>
</dbReference>
<proteinExistence type="inferred from homology"/>
<dbReference type="InterPro" id="IPR020946">
    <property type="entry name" value="Flavin_mOase-like"/>
</dbReference>
<accession>A0A7S1DWH4</accession>
<organism evidence="6">
    <name type="scientific">Hemiselmis andersenii</name>
    <name type="common">Cryptophyte alga</name>
    <dbReference type="NCBI Taxonomy" id="464988"/>
    <lineage>
        <taxon>Eukaryota</taxon>
        <taxon>Cryptophyceae</taxon>
        <taxon>Cryptomonadales</taxon>
        <taxon>Hemiselmidaceae</taxon>
        <taxon>Hemiselmis</taxon>
    </lineage>
</organism>
<dbReference type="InterPro" id="IPR036188">
    <property type="entry name" value="FAD/NAD-bd_sf"/>
</dbReference>
<gene>
    <name evidence="6" type="ORF">HAND00432_LOCUS13541</name>
</gene>
<dbReference type="GO" id="GO:0050661">
    <property type="term" value="F:NADP binding"/>
    <property type="evidence" value="ECO:0007669"/>
    <property type="project" value="InterPro"/>
</dbReference>
<keyword evidence="5" id="KW-0560">Oxidoreductase</keyword>
<dbReference type="InterPro" id="IPR000960">
    <property type="entry name" value="Flavin_mOase"/>
</dbReference>
<evidence type="ECO:0000256" key="2">
    <source>
        <dbReference type="ARBA" id="ARBA00022630"/>
    </source>
</evidence>
<dbReference type="AlphaFoldDB" id="A0A7S1DWH4"/>
<comment type="similarity">
    <text evidence="1">Belongs to the FMO family.</text>
</comment>
<protein>
    <submittedName>
        <fullName evidence="6">Uncharacterized protein</fullName>
    </submittedName>
</protein>
<dbReference type="EMBL" id="HBFX01022184">
    <property type="protein sequence ID" value="CAD8959002.1"/>
    <property type="molecule type" value="Transcribed_RNA"/>
</dbReference>
<sequence length="481" mass="54089">MAHVGGEAKTFTSDALIVATGSNHVPNKIDLPGFSGSLVHSSEYQGPDAYRGRNVLLVGTGESAADVALEVSKVANKVTIWARRPFFSARRYQGGAGAEYMDYDEDRMSKAPKRRQVFEFLEQLTTSRLGNLVPMWLYARMRYTMFKSLLTHPNPVFKLAAKMNQRFVLQDFYRQEMSGAVTKNWAIPIACSTQKAEVVLGDKVTFRGGKMVFPDAVIMSDLDEVKGDIVRDVDDAVACTGYRIDLSWLKGVEGFQANPRTWYKHCFVHTGREAAGTGAKLMFLGWTRPHQGGIPPCSEMLARYAALVLSGERKLPRGYKELALKEGEEEQAFYYMTPNVKTLVDYPAFMHAVARLIGCNPVCPSIFQPTRLVQYLTFPMWPIWFRSQGPGARPGLLDEVLSKFSATEGIHPTVWRPWAKGHVVARFNWLAWLGQKPVSVVFFALDIVTFGWTPLREVRKWVGMPKMNMLHGNDMRISDLL</sequence>
<dbReference type="PIRSF" id="PIRSF000332">
    <property type="entry name" value="FMO"/>
    <property type="match status" value="1"/>
</dbReference>
<evidence type="ECO:0000256" key="4">
    <source>
        <dbReference type="ARBA" id="ARBA00022857"/>
    </source>
</evidence>
<keyword evidence="4" id="KW-0521">NADP</keyword>
<evidence type="ECO:0000256" key="5">
    <source>
        <dbReference type="ARBA" id="ARBA00023002"/>
    </source>
</evidence>
<evidence type="ECO:0000313" key="6">
    <source>
        <dbReference type="EMBL" id="CAD8959002.1"/>
    </source>
</evidence>
<dbReference type="InterPro" id="IPR050346">
    <property type="entry name" value="FMO-like"/>
</dbReference>